<name>A0A0C3BXP9_HEBCY</name>
<protein>
    <submittedName>
        <fullName evidence="1">Uncharacterized protein</fullName>
    </submittedName>
</protein>
<organism evidence="1 2">
    <name type="scientific">Hebeloma cylindrosporum</name>
    <dbReference type="NCBI Taxonomy" id="76867"/>
    <lineage>
        <taxon>Eukaryota</taxon>
        <taxon>Fungi</taxon>
        <taxon>Dikarya</taxon>
        <taxon>Basidiomycota</taxon>
        <taxon>Agaricomycotina</taxon>
        <taxon>Agaricomycetes</taxon>
        <taxon>Agaricomycetidae</taxon>
        <taxon>Agaricales</taxon>
        <taxon>Agaricineae</taxon>
        <taxon>Hymenogastraceae</taxon>
        <taxon>Hebeloma</taxon>
    </lineage>
</organism>
<keyword evidence="2" id="KW-1185">Reference proteome</keyword>
<dbReference type="EMBL" id="KN831807">
    <property type="protein sequence ID" value="KIM36211.1"/>
    <property type="molecule type" value="Genomic_DNA"/>
</dbReference>
<reference evidence="1 2" key="1">
    <citation type="submission" date="2014-04" db="EMBL/GenBank/DDBJ databases">
        <authorList>
            <consortium name="DOE Joint Genome Institute"/>
            <person name="Kuo A."/>
            <person name="Gay G."/>
            <person name="Dore J."/>
            <person name="Kohler A."/>
            <person name="Nagy L.G."/>
            <person name="Floudas D."/>
            <person name="Copeland A."/>
            <person name="Barry K.W."/>
            <person name="Cichocki N."/>
            <person name="Veneault-Fourrey C."/>
            <person name="LaButti K."/>
            <person name="Lindquist E.A."/>
            <person name="Lipzen A."/>
            <person name="Lundell T."/>
            <person name="Morin E."/>
            <person name="Murat C."/>
            <person name="Sun H."/>
            <person name="Tunlid A."/>
            <person name="Henrissat B."/>
            <person name="Grigoriev I.V."/>
            <person name="Hibbett D.S."/>
            <person name="Martin F."/>
            <person name="Nordberg H.P."/>
            <person name="Cantor M.N."/>
            <person name="Hua S.X."/>
        </authorList>
    </citation>
    <scope>NUCLEOTIDE SEQUENCE [LARGE SCALE GENOMIC DNA]</scope>
    <source>
        <strain evidence="2">h7</strain>
    </source>
</reference>
<sequence>MEDLATPRTTVHLLSEKSMKHKRDIFLFSDFPGKSFSLIGGMNSRRYKLTIAQFYQWLDILDDRKPKIDFLIWKINVDRFDVLCYVCKRVGIPLPRSSNEKMEPGDYAVYSDDGSGKPKVKVIGPRAFPTFRQREITTRQRMQECPETAELLRHNVMTEEIIGQVKARDEGVCWLTDEAANSTVVSWIIPPLWSKQVHSVERYDEDRDNEIIEGHKLSGNAITLDARLAKPFMLNAFGVDVDNNYRIVKFRNAPKGVPLQKFLPERCIAISKQHNDRFLREQFKWCLGVQFLGGDVREDYPDGGAGLIDEAADFGIDLDDPKWHTPIGREIREVLEMHEEAS</sequence>
<reference evidence="2" key="2">
    <citation type="submission" date="2015-01" db="EMBL/GenBank/DDBJ databases">
        <title>Evolutionary Origins and Diversification of the Mycorrhizal Mutualists.</title>
        <authorList>
            <consortium name="DOE Joint Genome Institute"/>
            <consortium name="Mycorrhizal Genomics Consortium"/>
            <person name="Kohler A."/>
            <person name="Kuo A."/>
            <person name="Nagy L.G."/>
            <person name="Floudas D."/>
            <person name="Copeland A."/>
            <person name="Barry K.W."/>
            <person name="Cichocki N."/>
            <person name="Veneault-Fourrey C."/>
            <person name="LaButti K."/>
            <person name="Lindquist E.A."/>
            <person name="Lipzen A."/>
            <person name="Lundell T."/>
            <person name="Morin E."/>
            <person name="Murat C."/>
            <person name="Riley R."/>
            <person name="Ohm R."/>
            <person name="Sun H."/>
            <person name="Tunlid A."/>
            <person name="Henrissat B."/>
            <person name="Grigoriev I.V."/>
            <person name="Hibbett D.S."/>
            <person name="Martin F."/>
        </authorList>
    </citation>
    <scope>NUCLEOTIDE SEQUENCE [LARGE SCALE GENOMIC DNA]</scope>
    <source>
        <strain evidence="2">h7</strain>
    </source>
</reference>
<dbReference type="HOGENOM" id="CLU_811478_0_0_1"/>
<dbReference type="OrthoDB" id="3263651at2759"/>
<proteinExistence type="predicted"/>
<accession>A0A0C3BXP9</accession>
<evidence type="ECO:0000313" key="1">
    <source>
        <dbReference type="EMBL" id="KIM36211.1"/>
    </source>
</evidence>
<evidence type="ECO:0000313" key="2">
    <source>
        <dbReference type="Proteomes" id="UP000053424"/>
    </source>
</evidence>
<gene>
    <name evidence="1" type="ORF">M413DRAFT_449271</name>
</gene>
<dbReference type="AlphaFoldDB" id="A0A0C3BXP9"/>
<dbReference type="Proteomes" id="UP000053424">
    <property type="component" value="Unassembled WGS sequence"/>
</dbReference>